<feature type="compositionally biased region" description="Basic residues" evidence="1">
    <location>
        <begin position="475"/>
        <end position="486"/>
    </location>
</feature>
<feature type="region of interest" description="Disordered" evidence="1">
    <location>
        <begin position="522"/>
        <end position="614"/>
    </location>
</feature>
<feature type="region of interest" description="Disordered" evidence="1">
    <location>
        <begin position="1"/>
        <end position="30"/>
    </location>
</feature>
<dbReference type="GeneID" id="108877112"/>
<feature type="compositionally biased region" description="Low complexity" evidence="1">
    <location>
        <begin position="1038"/>
        <end position="1052"/>
    </location>
</feature>
<feature type="compositionally biased region" description="Low complexity" evidence="1">
    <location>
        <begin position="557"/>
        <end position="567"/>
    </location>
</feature>
<feature type="compositionally biased region" description="Gly residues" evidence="1">
    <location>
        <begin position="862"/>
        <end position="873"/>
    </location>
</feature>
<accession>A0AAJ8BHK1</accession>
<evidence type="ECO:0000313" key="4">
    <source>
        <dbReference type="RefSeq" id="XP_050932632.1"/>
    </source>
</evidence>
<feature type="region of interest" description="Disordered" evidence="1">
    <location>
        <begin position="1019"/>
        <end position="1067"/>
    </location>
</feature>
<evidence type="ECO:0000313" key="3">
    <source>
        <dbReference type="RefSeq" id="XP_050932631.1"/>
    </source>
</evidence>
<feature type="compositionally biased region" description="Polar residues" evidence="1">
    <location>
        <begin position="580"/>
        <end position="589"/>
    </location>
</feature>
<feature type="region of interest" description="Disordered" evidence="1">
    <location>
        <begin position="233"/>
        <end position="271"/>
    </location>
</feature>
<dbReference type="RefSeq" id="XP_050932631.1">
    <property type="nucleotide sequence ID" value="XM_051076674.1"/>
</dbReference>
<feature type="region of interest" description="Disordered" evidence="1">
    <location>
        <begin position="940"/>
        <end position="972"/>
    </location>
</feature>
<dbReference type="AlphaFoldDB" id="A0AAJ8BHK1"/>
<feature type="compositionally biased region" description="Basic and acidic residues" evidence="1">
    <location>
        <begin position="874"/>
        <end position="889"/>
    </location>
</feature>
<gene>
    <name evidence="3 4 5" type="primary">LOC108877112</name>
</gene>
<feature type="compositionally biased region" description="Basic and acidic residues" evidence="1">
    <location>
        <begin position="487"/>
        <end position="496"/>
    </location>
</feature>
<dbReference type="Proteomes" id="UP000694890">
    <property type="component" value="Linkage group LG16_LG22"/>
</dbReference>
<feature type="compositionally biased region" description="Polar residues" evidence="1">
    <location>
        <begin position="787"/>
        <end position="799"/>
    </location>
</feature>
<feature type="compositionally biased region" description="Polar residues" evidence="1">
    <location>
        <begin position="522"/>
        <end position="532"/>
    </location>
</feature>
<feature type="region of interest" description="Disordered" evidence="1">
    <location>
        <begin position="158"/>
        <end position="181"/>
    </location>
</feature>
<feature type="compositionally biased region" description="Basic and acidic residues" evidence="1">
    <location>
        <begin position="463"/>
        <end position="474"/>
    </location>
</feature>
<feature type="region of interest" description="Disordered" evidence="1">
    <location>
        <begin position="293"/>
        <end position="330"/>
    </location>
</feature>
<feature type="compositionally biased region" description="Polar residues" evidence="1">
    <location>
        <begin position="962"/>
        <end position="972"/>
    </location>
</feature>
<name>A0AAJ8BHK1_LATCA</name>
<organism evidence="2 4">
    <name type="scientific">Lates calcarifer</name>
    <name type="common">Barramundi</name>
    <name type="synonym">Holocentrus calcarifer</name>
    <dbReference type="NCBI Taxonomy" id="8187"/>
    <lineage>
        <taxon>Eukaryota</taxon>
        <taxon>Metazoa</taxon>
        <taxon>Chordata</taxon>
        <taxon>Craniata</taxon>
        <taxon>Vertebrata</taxon>
        <taxon>Euteleostomi</taxon>
        <taxon>Actinopterygii</taxon>
        <taxon>Neopterygii</taxon>
        <taxon>Teleostei</taxon>
        <taxon>Neoteleostei</taxon>
        <taxon>Acanthomorphata</taxon>
        <taxon>Carangaria</taxon>
        <taxon>Carangaria incertae sedis</taxon>
        <taxon>Centropomidae</taxon>
        <taxon>Lates</taxon>
    </lineage>
</organism>
<feature type="region of interest" description="Disordered" evidence="1">
    <location>
        <begin position="786"/>
        <end position="831"/>
    </location>
</feature>
<feature type="compositionally biased region" description="Polar residues" evidence="1">
    <location>
        <begin position="435"/>
        <end position="462"/>
    </location>
</feature>
<dbReference type="RefSeq" id="XP_050932633.1">
    <property type="nucleotide sequence ID" value="XM_051076676.1"/>
</dbReference>
<protein>
    <submittedName>
        <fullName evidence="3 4">Uncharacterized protein LOC108877112 isoform X1</fullName>
    </submittedName>
</protein>
<feature type="region of interest" description="Disordered" evidence="1">
    <location>
        <begin position="415"/>
        <end position="504"/>
    </location>
</feature>
<evidence type="ECO:0000313" key="2">
    <source>
        <dbReference type="Proteomes" id="UP000694890"/>
    </source>
</evidence>
<reference evidence="3 4" key="1">
    <citation type="submission" date="2025-04" db="UniProtKB">
        <authorList>
            <consortium name="RefSeq"/>
        </authorList>
    </citation>
    <scope>IDENTIFICATION</scope>
    <source>
        <tissue evidence="3 4">Brain</tissue>
    </source>
</reference>
<feature type="compositionally biased region" description="Polar residues" evidence="1">
    <location>
        <begin position="1054"/>
        <end position="1066"/>
    </location>
</feature>
<feature type="compositionally biased region" description="Polar residues" evidence="1">
    <location>
        <begin position="890"/>
        <end position="906"/>
    </location>
</feature>
<feature type="compositionally biased region" description="Polar residues" evidence="1">
    <location>
        <begin position="260"/>
        <end position="271"/>
    </location>
</feature>
<proteinExistence type="predicted"/>
<evidence type="ECO:0000256" key="1">
    <source>
        <dbReference type="SAM" id="MobiDB-lite"/>
    </source>
</evidence>
<feature type="region of interest" description="Disordered" evidence="1">
    <location>
        <begin position="862"/>
        <end position="926"/>
    </location>
</feature>
<sequence>MGNENSTTEVLPEEGAPENVVLFPPQENQNYSLQAEAHAESLTQGDSRALLTEASTSSQQNLPSQPVLPDIPVVSGVEESRGAAGDQEDKEELEFPHDLLPSLDFSSELNIWESSLGIQTSSGERKCEQVNPLLVGLQHHMEVSQPLVVLDTRPHDSDPLLTDVPPSSRSATTPYPGVRPLTLPPSTLIDWELQEAFQECEEQMASLGILSPTEQHSTTHEAVHDVGKKTGDVMVNKSSESSSLPPIIVQPGHSNGGHGNKSTHGNSEAANSQKDTLVFSFRDYILGTENSARAVETGSEISTTQRPNECPEIKPEKETEIDEQKETPPHTQLEMETKTDSFKETLKDVAFTEQRDNLNVYSNVAIEENGSLDCKTVITDRGKEAITETADIKKENHSDECSINVCIGETEKKDDSVNEILGCSNPHLEDKEASELQSKAQPGTGRQNQSVLKTDKQTNSVSDRQDEQDKEAKRKEKKKQRKKKKTEKNAETEQKAKMVVQSENDLQAESLMNAGIYADSEANVQSVSQADAQTVICEEQPDNGFDYKQQLSPTGKPSSNPPLSSSHSRQDHLTGLACSPASNQALSHQSDNHNHTDAPCGMNQRSDESPQRRQHVTGDVINNQNIPMTNVQTTAINPFASPDKRSDAQTQEAIVTTEAAILTQENQGPLTNSQTCVGESCVESALEEALVVVAALPRTTPTMPEVIESNGEGESVRCDSLERVATVAIAESEEAVGERDLGGIEKCLCSADGERGGLLDSLPQLSLICSQGKCSLAFSAKEGQAPSEKSCSSKMPHNSAETEVKGPREATVHSADAETSPAEEGDREKDPLRIETYINISPLGLLTGLDCQAHSAVGLEGAGEGGGGGGGRGGGEEVGEKAGLAREHSSFSQPEGSASGVSSAETETCPPTDVAESQLKSQSWSEPISTITESICTEQDRLSHPCQKQHGAAISPLPIHPEQSSSNTNGGVRADLTQNLISEEVPSLGRTCEESSITETERNYGQVLLSLIKPQPLTTSQQIPVKRQASSNQQVQPESSTTEARTTESAAEFQVQTQAQSNSGSPAMSGVGVYVCGSSGSNNRVHFADTVKQEDCSSVDLRNMSVPVMDCASLPPLTVHESLHHPVVEASYIFPDFLSLKRTRNPNKCSSFHG</sequence>
<dbReference type="RefSeq" id="XP_050932632.1">
    <property type="nucleotide sequence ID" value="XM_051076675.1"/>
</dbReference>
<feature type="compositionally biased region" description="Polar residues" evidence="1">
    <location>
        <begin position="1019"/>
        <end position="1037"/>
    </location>
</feature>
<feature type="compositionally biased region" description="Basic and acidic residues" evidence="1">
    <location>
        <begin position="309"/>
        <end position="330"/>
    </location>
</feature>
<feature type="compositionally biased region" description="Basic and acidic residues" evidence="1">
    <location>
        <begin position="800"/>
        <end position="811"/>
    </location>
</feature>
<evidence type="ECO:0000313" key="5">
    <source>
        <dbReference type="RefSeq" id="XP_050932633.1"/>
    </source>
</evidence>